<feature type="domain" description="Iron-binding zinc finger CDGSH type" evidence="5">
    <location>
        <begin position="29"/>
        <end position="63"/>
    </location>
</feature>
<dbReference type="PANTHER" id="PTHR46491:SF3">
    <property type="entry name" value="CDGSH IRON-SULFUR DOMAIN-CONTAINING PROTEIN 3, MITOCHONDRIAL"/>
    <property type="match status" value="1"/>
</dbReference>
<keyword evidence="4" id="KW-0411">Iron-sulfur</keyword>
<evidence type="ECO:0000256" key="3">
    <source>
        <dbReference type="ARBA" id="ARBA00023004"/>
    </source>
</evidence>
<name>A0A1L3Q0B7_9EURY</name>
<evidence type="ECO:0000313" key="7">
    <source>
        <dbReference type="EMBL" id="RNI10932.1"/>
    </source>
</evidence>
<reference evidence="7 11" key="3">
    <citation type="submission" date="2018-10" db="EMBL/GenBank/DDBJ databases">
        <title>Cultivation of a novel Methanohalophilus strain from Kebrit Deep of the Red Sea and a genomic comparison of members of the genus Methanohalophilus.</title>
        <authorList>
            <person name="Guan Y."/>
            <person name="Ngugi D.K."/>
            <person name="Stingl U."/>
        </authorList>
    </citation>
    <scope>NUCLEOTIDE SEQUENCE [LARGE SCALE GENOMIC DNA]</scope>
    <source>
        <strain evidence="7 11">DSM 3094</strain>
    </source>
</reference>
<keyword evidence="1" id="KW-0001">2Fe-2S</keyword>
<evidence type="ECO:0000256" key="4">
    <source>
        <dbReference type="ARBA" id="ARBA00023014"/>
    </source>
</evidence>
<evidence type="ECO:0000259" key="5">
    <source>
        <dbReference type="SMART" id="SM00704"/>
    </source>
</evidence>
<dbReference type="SMART" id="SM00704">
    <property type="entry name" value="ZnF_CDGSH"/>
    <property type="match status" value="2"/>
</dbReference>
<dbReference type="Proteomes" id="UP000198669">
    <property type="component" value="Unassembled WGS sequence"/>
</dbReference>
<keyword evidence="3" id="KW-0408">Iron</keyword>
<dbReference type="GO" id="GO:0051537">
    <property type="term" value="F:2 iron, 2 sulfur cluster binding"/>
    <property type="evidence" value="ECO:0007669"/>
    <property type="project" value="UniProtKB-KW"/>
</dbReference>
<reference evidence="8 10" key="2">
    <citation type="submission" date="2016-10" db="EMBL/GenBank/DDBJ databases">
        <authorList>
            <person name="de Groot N.N."/>
        </authorList>
    </citation>
    <scope>NUCLEOTIDE SEQUENCE [LARGE SCALE GENOMIC DNA]</scope>
    <source>
        <strain evidence="8 10">Z-7982</strain>
    </source>
</reference>
<dbReference type="Proteomes" id="UP000186879">
    <property type="component" value="Chromosome"/>
</dbReference>
<evidence type="ECO:0000256" key="1">
    <source>
        <dbReference type="ARBA" id="ARBA00022714"/>
    </source>
</evidence>
<accession>A0A1L3Q0B7</accession>
<dbReference type="AlphaFoldDB" id="A0A1L3Q0B7"/>
<dbReference type="GeneID" id="30582293"/>
<protein>
    <submittedName>
        <fullName evidence="8">Uncharacterized Fe-S cluster protein YjdI</fullName>
    </submittedName>
</protein>
<keyword evidence="9" id="KW-1185">Reference proteome</keyword>
<dbReference type="EMBL" id="FNMU01000001">
    <property type="protein sequence ID" value="SDV99452.1"/>
    <property type="molecule type" value="Genomic_DNA"/>
</dbReference>
<feature type="domain" description="Iron-binding zinc finger CDGSH type" evidence="5">
    <location>
        <begin position="163"/>
        <end position="208"/>
    </location>
</feature>
<organism evidence="6 9">
    <name type="scientific">Methanohalophilus halophilus</name>
    <dbReference type="NCBI Taxonomy" id="2177"/>
    <lineage>
        <taxon>Archaea</taxon>
        <taxon>Methanobacteriati</taxon>
        <taxon>Methanobacteriota</taxon>
        <taxon>Stenosarchaea group</taxon>
        <taxon>Methanomicrobia</taxon>
        <taxon>Methanosarcinales</taxon>
        <taxon>Methanosarcinaceae</taxon>
        <taxon>Methanohalophilus</taxon>
    </lineage>
</organism>
<dbReference type="Proteomes" id="UP000267921">
    <property type="component" value="Unassembled WGS sequence"/>
</dbReference>
<dbReference type="OrthoDB" id="5781at2157"/>
<reference evidence="6 9" key="1">
    <citation type="submission" date="2016-10" db="EMBL/GenBank/DDBJ databases">
        <title>Methanohalophilus halophilus.</title>
        <authorList>
            <person name="L'haridon S."/>
        </authorList>
    </citation>
    <scope>NUCLEOTIDE SEQUENCE [LARGE SCALE GENOMIC DNA]</scope>
    <source>
        <strain evidence="6 9">Z-7982</strain>
    </source>
</reference>
<keyword evidence="2" id="KW-0479">Metal-binding</keyword>
<evidence type="ECO:0000256" key="2">
    <source>
        <dbReference type="ARBA" id="ARBA00022723"/>
    </source>
</evidence>
<sequence>MDKGDKTIIKVSKDGPYIVSNLNSLRNSKGVFIETKPTIAMCRCGGSGNKPFCDGTHMKNGFSGEKKEDRVPDNMDTYKGKAITIHDNRGVCSHMGHCTDNLPSVFRKGVEPWIDPDGADPEEIARIIRMCPSGALSYTMDGQLHKDYPHDAEVFVGKDRPYNVVGNIELEDPDGSRPETQDHYCLCRCGGSKNKPFCDGSHWYVEFKDEKN</sequence>
<evidence type="ECO:0000313" key="10">
    <source>
        <dbReference type="Proteomes" id="UP000198669"/>
    </source>
</evidence>
<proteinExistence type="predicted"/>
<dbReference type="EMBL" id="RJJG01000001">
    <property type="protein sequence ID" value="RNI10932.1"/>
    <property type="molecule type" value="Genomic_DNA"/>
</dbReference>
<evidence type="ECO:0000313" key="9">
    <source>
        <dbReference type="Proteomes" id="UP000186879"/>
    </source>
</evidence>
<dbReference type="InterPro" id="IPR052950">
    <property type="entry name" value="CISD"/>
</dbReference>
<dbReference type="Gene3D" id="3.40.5.90">
    <property type="entry name" value="CDGSH iron-sulfur domain, mitoNEET-type"/>
    <property type="match status" value="2"/>
</dbReference>
<dbReference type="KEGG" id="mhaz:BHR79_01025"/>
<dbReference type="STRING" id="2177.BHR79_01025"/>
<dbReference type="InterPro" id="IPR042216">
    <property type="entry name" value="MitoNEET_CISD"/>
</dbReference>
<dbReference type="InterPro" id="IPR010693">
    <property type="entry name" value="Divergent_4Fe-4S_mono-cluster"/>
</dbReference>
<gene>
    <name evidence="6" type="ORF">BHR79_01025</name>
    <name evidence="7" type="ORF">EFE40_01775</name>
    <name evidence="8" type="ORF">SAMN04515625_0020</name>
</gene>
<dbReference type="RefSeq" id="WP_072560411.1">
    <property type="nucleotide sequence ID" value="NZ_CP017921.1"/>
</dbReference>
<dbReference type="GO" id="GO:0046872">
    <property type="term" value="F:metal ion binding"/>
    <property type="evidence" value="ECO:0007669"/>
    <property type="project" value="UniProtKB-KW"/>
</dbReference>
<evidence type="ECO:0000313" key="8">
    <source>
        <dbReference type="EMBL" id="SDV99452.1"/>
    </source>
</evidence>
<dbReference type="EMBL" id="CP017921">
    <property type="protein sequence ID" value="APH38201.1"/>
    <property type="molecule type" value="Genomic_DNA"/>
</dbReference>
<dbReference type="Pfam" id="PF09360">
    <property type="entry name" value="zf-CDGSH"/>
    <property type="match status" value="2"/>
</dbReference>
<evidence type="ECO:0000313" key="6">
    <source>
        <dbReference type="EMBL" id="APH38201.1"/>
    </source>
</evidence>
<dbReference type="GO" id="GO:0005737">
    <property type="term" value="C:cytoplasm"/>
    <property type="evidence" value="ECO:0007669"/>
    <property type="project" value="UniProtKB-ARBA"/>
</dbReference>
<dbReference type="Pfam" id="PF06902">
    <property type="entry name" value="Fer4_19"/>
    <property type="match status" value="1"/>
</dbReference>
<evidence type="ECO:0000313" key="11">
    <source>
        <dbReference type="Proteomes" id="UP000267921"/>
    </source>
</evidence>
<dbReference type="InterPro" id="IPR018967">
    <property type="entry name" value="FeS-contain_CDGSH-typ"/>
</dbReference>
<dbReference type="PANTHER" id="PTHR46491">
    <property type="entry name" value="CDGSH IRON SULFUR DOMAIN PROTEIN HOMOLOG"/>
    <property type="match status" value="1"/>
</dbReference>